<proteinExistence type="predicted"/>
<evidence type="ECO:0000313" key="2">
    <source>
        <dbReference type="EMBL" id="TNN31930.1"/>
    </source>
</evidence>
<dbReference type="Proteomes" id="UP000314294">
    <property type="component" value="Unassembled WGS sequence"/>
</dbReference>
<protein>
    <submittedName>
        <fullName evidence="2">Uncharacterized protein</fullName>
    </submittedName>
</protein>
<feature type="region of interest" description="Disordered" evidence="1">
    <location>
        <begin position="41"/>
        <end position="66"/>
    </location>
</feature>
<comment type="caution">
    <text evidence="2">The sequence shown here is derived from an EMBL/GenBank/DDBJ whole genome shotgun (WGS) entry which is preliminary data.</text>
</comment>
<dbReference type="AlphaFoldDB" id="A0A4Z2ETH3"/>
<gene>
    <name evidence="2" type="ORF">EYF80_057911</name>
</gene>
<accession>A0A4Z2ETH3</accession>
<sequence length="66" mass="7147">MWHPLTFEVPASGSEHEKEPDQGDLPFSIPKVSAGLLSSSEFIEPPEGSPENLVEESDEAHLAAVF</sequence>
<reference evidence="2 3" key="1">
    <citation type="submission" date="2019-03" db="EMBL/GenBank/DDBJ databases">
        <title>First draft genome of Liparis tanakae, snailfish: a comprehensive survey of snailfish specific genes.</title>
        <authorList>
            <person name="Kim W."/>
            <person name="Song I."/>
            <person name="Jeong J.-H."/>
            <person name="Kim D."/>
            <person name="Kim S."/>
            <person name="Ryu S."/>
            <person name="Song J.Y."/>
            <person name="Lee S.K."/>
        </authorList>
    </citation>
    <scope>NUCLEOTIDE SEQUENCE [LARGE SCALE GENOMIC DNA]</scope>
    <source>
        <tissue evidence="2">Muscle</tissue>
    </source>
</reference>
<evidence type="ECO:0000256" key="1">
    <source>
        <dbReference type="SAM" id="MobiDB-lite"/>
    </source>
</evidence>
<feature type="region of interest" description="Disordered" evidence="1">
    <location>
        <begin position="1"/>
        <end position="28"/>
    </location>
</feature>
<evidence type="ECO:0000313" key="3">
    <source>
        <dbReference type="Proteomes" id="UP000314294"/>
    </source>
</evidence>
<organism evidence="2 3">
    <name type="scientific">Liparis tanakae</name>
    <name type="common">Tanaka's snailfish</name>
    <dbReference type="NCBI Taxonomy" id="230148"/>
    <lineage>
        <taxon>Eukaryota</taxon>
        <taxon>Metazoa</taxon>
        <taxon>Chordata</taxon>
        <taxon>Craniata</taxon>
        <taxon>Vertebrata</taxon>
        <taxon>Euteleostomi</taxon>
        <taxon>Actinopterygii</taxon>
        <taxon>Neopterygii</taxon>
        <taxon>Teleostei</taxon>
        <taxon>Neoteleostei</taxon>
        <taxon>Acanthomorphata</taxon>
        <taxon>Eupercaria</taxon>
        <taxon>Perciformes</taxon>
        <taxon>Cottioidei</taxon>
        <taxon>Cottales</taxon>
        <taxon>Liparidae</taxon>
        <taxon>Liparis</taxon>
    </lineage>
</organism>
<keyword evidence="3" id="KW-1185">Reference proteome</keyword>
<dbReference type="EMBL" id="SRLO01003046">
    <property type="protein sequence ID" value="TNN31930.1"/>
    <property type="molecule type" value="Genomic_DNA"/>
</dbReference>
<name>A0A4Z2ETH3_9TELE</name>